<dbReference type="AlphaFoldDB" id="A0A8K0CME1"/>
<gene>
    <name evidence="1" type="ORF">ILUMI_17074</name>
</gene>
<dbReference type="OrthoDB" id="8189655at2759"/>
<protein>
    <submittedName>
        <fullName evidence="1">Uncharacterized protein</fullName>
    </submittedName>
</protein>
<evidence type="ECO:0000313" key="2">
    <source>
        <dbReference type="Proteomes" id="UP000801492"/>
    </source>
</evidence>
<evidence type="ECO:0000313" key="1">
    <source>
        <dbReference type="EMBL" id="KAF2889099.1"/>
    </source>
</evidence>
<organism evidence="1 2">
    <name type="scientific">Ignelater luminosus</name>
    <name type="common">Cucubano</name>
    <name type="synonym">Pyrophorus luminosus</name>
    <dbReference type="NCBI Taxonomy" id="2038154"/>
    <lineage>
        <taxon>Eukaryota</taxon>
        <taxon>Metazoa</taxon>
        <taxon>Ecdysozoa</taxon>
        <taxon>Arthropoda</taxon>
        <taxon>Hexapoda</taxon>
        <taxon>Insecta</taxon>
        <taxon>Pterygota</taxon>
        <taxon>Neoptera</taxon>
        <taxon>Endopterygota</taxon>
        <taxon>Coleoptera</taxon>
        <taxon>Polyphaga</taxon>
        <taxon>Elateriformia</taxon>
        <taxon>Elateroidea</taxon>
        <taxon>Elateridae</taxon>
        <taxon>Agrypninae</taxon>
        <taxon>Pyrophorini</taxon>
        <taxon>Ignelater</taxon>
    </lineage>
</organism>
<comment type="caution">
    <text evidence="1">The sequence shown here is derived from an EMBL/GenBank/DDBJ whole genome shotgun (WGS) entry which is preliminary data.</text>
</comment>
<accession>A0A8K0CME1</accession>
<dbReference type="EMBL" id="VTPC01070819">
    <property type="protein sequence ID" value="KAF2889099.1"/>
    <property type="molecule type" value="Genomic_DNA"/>
</dbReference>
<keyword evidence="2" id="KW-1185">Reference proteome</keyword>
<reference evidence="1" key="1">
    <citation type="submission" date="2019-08" db="EMBL/GenBank/DDBJ databases">
        <title>The genome of the North American firefly Photinus pyralis.</title>
        <authorList>
            <consortium name="Photinus pyralis genome working group"/>
            <person name="Fallon T.R."/>
            <person name="Sander Lower S.E."/>
            <person name="Weng J.-K."/>
        </authorList>
    </citation>
    <scope>NUCLEOTIDE SEQUENCE</scope>
    <source>
        <strain evidence="1">TRF0915ILg1</strain>
        <tissue evidence="1">Whole body</tissue>
    </source>
</reference>
<proteinExistence type="predicted"/>
<dbReference type="Proteomes" id="UP000801492">
    <property type="component" value="Unassembled WGS sequence"/>
</dbReference>
<name>A0A8K0CME1_IGNLU</name>
<sequence length="72" mass="8114">MACVIAAYSKCEVHEVIRYLQAEGVNQTEIHRRLHGVYGPNVLSQKEVSVGCKKFEDVRKELNDDPAQLSNV</sequence>